<dbReference type="STRING" id="1267766.WYH_02444"/>
<dbReference type="RefSeq" id="WP_046904021.1">
    <property type="nucleotide sequence ID" value="NZ_CP011452.2"/>
</dbReference>
<comment type="similarity">
    <text evidence="1">Belongs to the Cu-Zn superoxide dismutase family.</text>
</comment>
<dbReference type="CDD" id="cd00305">
    <property type="entry name" value="Cu-Zn_Superoxide_Dismutase"/>
    <property type="match status" value="1"/>
</dbReference>
<name>A0A0F7KV13_9SPHN</name>
<dbReference type="Gene3D" id="2.60.40.200">
    <property type="entry name" value="Superoxide dismutase, copper/zinc binding domain"/>
    <property type="match status" value="1"/>
</dbReference>
<dbReference type="GO" id="GO:0006801">
    <property type="term" value="P:superoxide metabolic process"/>
    <property type="evidence" value="ECO:0007669"/>
    <property type="project" value="InterPro"/>
</dbReference>
<evidence type="ECO:0000313" key="2">
    <source>
        <dbReference type="EMBL" id="AKH43474.1"/>
    </source>
</evidence>
<dbReference type="Proteomes" id="UP000034392">
    <property type="component" value="Chromosome"/>
</dbReference>
<dbReference type="AlphaFoldDB" id="A0A0F7KV13"/>
<sequence>MKRSALLALSLAAALSGCKTMDEQPSERLGHAVLIGTDGTRVGTARLLSRGSVVNISVAITGLPQGRHAVHLHTIGACDAPDFASAGAHLNPGGRQHGFENPAGAHLGDLPNVTLNAAGAGTMSATLEGLRAELLPQIFDLDGTAVVVHQLADDYATDPSGAAGSRIACGVFMPE</sequence>
<organism evidence="2 3">
    <name type="scientific">Croceibacterium atlanticum</name>
    <dbReference type="NCBI Taxonomy" id="1267766"/>
    <lineage>
        <taxon>Bacteria</taxon>
        <taxon>Pseudomonadati</taxon>
        <taxon>Pseudomonadota</taxon>
        <taxon>Alphaproteobacteria</taxon>
        <taxon>Sphingomonadales</taxon>
        <taxon>Erythrobacteraceae</taxon>
        <taxon>Croceibacterium</taxon>
    </lineage>
</organism>
<dbReference type="PATRIC" id="fig|1267766.3.peg.2471"/>
<dbReference type="KEGG" id="aay:WYH_02444"/>
<dbReference type="GO" id="GO:0005507">
    <property type="term" value="F:copper ion binding"/>
    <property type="evidence" value="ECO:0007669"/>
    <property type="project" value="InterPro"/>
</dbReference>
<evidence type="ECO:0000313" key="3">
    <source>
        <dbReference type="Proteomes" id="UP000034392"/>
    </source>
</evidence>
<reference evidence="2" key="1">
    <citation type="submission" date="2015-05" db="EMBL/GenBank/DDBJ databases">
        <title>The complete genome of Altererythrobacter atlanticus strain 26DY36.</title>
        <authorList>
            <person name="Wu Y.-H."/>
            <person name="Cheng H."/>
            <person name="Wu X.-W."/>
        </authorList>
    </citation>
    <scope>NUCLEOTIDE SEQUENCE [LARGE SCALE GENOMIC DNA]</scope>
    <source>
        <strain evidence="2">26DY36</strain>
    </source>
</reference>
<evidence type="ECO:0000256" key="1">
    <source>
        <dbReference type="ARBA" id="ARBA00010457"/>
    </source>
</evidence>
<dbReference type="InterPro" id="IPR001424">
    <property type="entry name" value="SOD_Cu_Zn_dom"/>
</dbReference>
<dbReference type="InterPro" id="IPR036423">
    <property type="entry name" value="SOD-like_Cu/Zn_dom_sf"/>
</dbReference>
<dbReference type="EMBL" id="CP011452">
    <property type="protein sequence ID" value="AKH43474.1"/>
    <property type="molecule type" value="Genomic_DNA"/>
</dbReference>
<proteinExistence type="inferred from homology"/>
<protein>
    <submittedName>
        <fullName evidence="2">Superoxide dismutase-like protein YojM</fullName>
    </submittedName>
</protein>
<dbReference type="PROSITE" id="PS51257">
    <property type="entry name" value="PROKAR_LIPOPROTEIN"/>
    <property type="match status" value="1"/>
</dbReference>
<dbReference type="SUPFAM" id="SSF49329">
    <property type="entry name" value="Cu,Zn superoxide dismutase-like"/>
    <property type="match status" value="1"/>
</dbReference>
<gene>
    <name evidence="2" type="primary">yojM_1</name>
    <name evidence="2" type="ORF">WYH_02444</name>
</gene>
<dbReference type="InterPro" id="IPR024134">
    <property type="entry name" value="SOD_Cu/Zn_/chaperone"/>
</dbReference>
<keyword evidence="3" id="KW-1185">Reference proteome</keyword>
<dbReference type="Pfam" id="PF00080">
    <property type="entry name" value="Sod_Cu"/>
    <property type="match status" value="1"/>
</dbReference>
<dbReference type="PANTHER" id="PTHR10003">
    <property type="entry name" value="SUPEROXIDE DISMUTASE CU-ZN -RELATED"/>
    <property type="match status" value="1"/>
</dbReference>
<accession>A0A0F7KV13</accession>
<dbReference type="OrthoDB" id="5431326at2"/>